<feature type="region of interest" description="Disordered" evidence="3">
    <location>
        <begin position="56"/>
        <end position="75"/>
    </location>
</feature>
<comment type="caution">
    <text evidence="4">The sequence shown here is derived from an EMBL/GenBank/DDBJ whole genome shotgun (WGS) entry which is preliminary data.</text>
</comment>
<dbReference type="SUPFAM" id="SSF117281">
    <property type="entry name" value="Kelch motif"/>
    <property type="match status" value="1"/>
</dbReference>
<dbReference type="Proteomes" id="UP001316803">
    <property type="component" value="Unassembled WGS sequence"/>
</dbReference>
<gene>
    <name evidence="4" type="ORF">OHC33_002158</name>
</gene>
<evidence type="ECO:0000256" key="3">
    <source>
        <dbReference type="SAM" id="MobiDB-lite"/>
    </source>
</evidence>
<dbReference type="SUPFAM" id="SSF50965">
    <property type="entry name" value="Galactose oxidase, central domain"/>
    <property type="match status" value="1"/>
</dbReference>
<name>A0AAN8I694_9EURO</name>
<evidence type="ECO:0000313" key="4">
    <source>
        <dbReference type="EMBL" id="KAK5956672.1"/>
    </source>
</evidence>
<keyword evidence="1" id="KW-0677">Repeat</keyword>
<reference evidence="4 5" key="1">
    <citation type="submission" date="2022-12" db="EMBL/GenBank/DDBJ databases">
        <title>Genomic features and morphological characterization of a novel Knufia sp. strain isolated from spacecraft assembly facility.</title>
        <authorList>
            <person name="Teixeira M."/>
            <person name="Chander A.M."/>
            <person name="Stajich J.E."/>
            <person name="Venkateswaran K."/>
        </authorList>
    </citation>
    <scope>NUCLEOTIDE SEQUENCE [LARGE SCALE GENOMIC DNA]</scope>
    <source>
        <strain evidence="4 5">FJI-L2-BK-P2</strain>
    </source>
</reference>
<dbReference type="Pfam" id="PF24681">
    <property type="entry name" value="Kelch_KLHDC2_KLHL20_DRC7"/>
    <property type="match status" value="1"/>
</dbReference>
<evidence type="ECO:0000256" key="1">
    <source>
        <dbReference type="ARBA" id="ARBA00022737"/>
    </source>
</evidence>
<dbReference type="AlphaFoldDB" id="A0AAN8I694"/>
<dbReference type="EMBL" id="JAKLMC020000004">
    <property type="protein sequence ID" value="KAK5956672.1"/>
    <property type="molecule type" value="Genomic_DNA"/>
</dbReference>
<evidence type="ECO:0008006" key="6">
    <source>
        <dbReference type="Google" id="ProtNLM"/>
    </source>
</evidence>
<dbReference type="InterPro" id="IPR011043">
    <property type="entry name" value="Gal_Oxase/kelch_b-propeller"/>
</dbReference>
<keyword evidence="2" id="KW-0408">Iron</keyword>
<accession>A0AAN8I694</accession>
<keyword evidence="5" id="KW-1185">Reference proteome</keyword>
<proteinExistence type="predicted"/>
<organism evidence="4 5">
    <name type="scientific">Knufia fluminis</name>
    <dbReference type="NCBI Taxonomy" id="191047"/>
    <lineage>
        <taxon>Eukaryota</taxon>
        <taxon>Fungi</taxon>
        <taxon>Dikarya</taxon>
        <taxon>Ascomycota</taxon>
        <taxon>Pezizomycotina</taxon>
        <taxon>Eurotiomycetes</taxon>
        <taxon>Chaetothyriomycetidae</taxon>
        <taxon>Chaetothyriales</taxon>
        <taxon>Trichomeriaceae</taxon>
        <taxon>Knufia</taxon>
    </lineage>
</organism>
<sequence length="329" mass="35377">MAKAEWKCIAKHEDLQRSSHIVSVLGHTTYIFGGELVPREPRDNKVFSLNLNAPGTPSISATESSSSPSPRVGSASTTLNSRIYLFSGRGGTAMAPIEEAGALWSFDPRTSGWSFTAPSDSSAPYPPARSYHCMTSDGVASIYLHAGCPESGRLSDLWVFDVEEKTWTQLADAPPPSRGGTSICYLDGHLYRMNGFDGKTEQGGVVDIFDIASISWSSRKFSADGISGPEARSVGALLPVKVDGRDMLVTLFGERDPSSLGHAGAGKMLGDWWMYDIAEDKWVKGETSGDVPPARGWFDADVVDGSKIVVAGGLSETNERLDDVWTLSF</sequence>
<dbReference type="PANTHER" id="PTHR47435">
    <property type="entry name" value="KELCH REPEAT PROTEIN (AFU_ORTHOLOGUE AFUA_5G12780)"/>
    <property type="match status" value="1"/>
</dbReference>
<protein>
    <recommendedName>
        <fullName evidence="6">Kelch repeat protein</fullName>
    </recommendedName>
</protein>
<dbReference type="InterPro" id="IPR015915">
    <property type="entry name" value="Kelch-typ_b-propeller"/>
</dbReference>
<dbReference type="PANTHER" id="PTHR47435:SF4">
    <property type="entry name" value="KELCH REPEAT PROTEIN (AFU_ORTHOLOGUE AFUA_5G12780)"/>
    <property type="match status" value="1"/>
</dbReference>
<evidence type="ECO:0000313" key="5">
    <source>
        <dbReference type="Proteomes" id="UP001316803"/>
    </source>
</evidence>
<dbReference type="GO" id="GO:0019760">
    <property type="term" value="P:glucosinolate metabolic process"/>
    <property type="evidence" value="ECO:0007669"/>
    <property type="project" value="UniProtKB-ARBA"/>
</dbReference>
<dbReference type="Gene3D" id="2.120.10.80">
    <property type="entry name" value="Kelch-type beta propeller"/>
    <property type="match status" value="2"/>
</dbReference>
<evidence type="ECO:0000256" key="2">
    <source>
        <dbReference type="ARBA" id="ARBA00023004"/>
    </source>
</evidence>